<evidence type="ECO:0000256" key="1">
    <source>
        <dbReference type="SAM" id="MobiDB-lite"/>
    </source>
</evidence>
<protein>
    <submittedName>
        <fullName evidence="3">Tellurite resistance TerB family protein</fullName>
    </submittedName>
</protein>
<name>A0A7V7GT09_9GAMM</name>
<dbReference type="Proteomes" id="UP000463138">
    <property type="component" value="Unassembled WGS sequence"/>
</dbReference>
<proteinExistence type="predicted"/>
<keyword evidence="2" id="KW-0472">Membrane</keyword>
<dbReference type="RefSeq" id="WP_149333050.1">
    <property type="nucleotide sequence ID" value="NZ_QOVF01000003.1"/>
</dbReference>
<feature type="region of interest" description="Disordered" evidence="1">
    <location>
        <begin position="17"/>
        <end position="45"/>
    </location>
</feature>
<keyword evidence="4" id="KW-1185">Reference proteome</keyword>
<dbReference type="EMBL" id="QOVF01000003">
    <property type="protein sequence ID" value="KAA0694218.1"/>
    <property type="molecule type" value="Genomic_DNA"/>
</dbReference>
<feature type="transmembrane region" description="Helical" evidence="2">
    <location>
        <begin position="45"/>
        <end position="66"/>
    </location>
</feature>
<gene>
    <name evidence="3" type="ORF">DT594_13015</name>
</gene>
<dbReference type="InterPro" id="IPR029024">
    <property type="entry name" value="TerB-like"/>
</dbReference>
<sequence>MITRGLLDQLLKSGTEMLQGGSSSQGGAQSGNTHRQSSGKGASSLSGLLTGAGGGALGAGAIGMLLGNKKARKMGGKVITYGGLAALGVVAYKAYNNWQQQNGDQQRQIEPQTVDRLPAAQAEEHSHAILRAVIGAAKADGHIDARERELIDGEVAKLTQDPDLQRWFDQELNKPLEPKDIAGSATTPEMAAEMYLASLLMVDEENFMERSYLEELARQLSLDPALKVELEKQARVAA</sequence>
<evidence type="ECO:0000313" key="3">
    <source>
        <dbReference type="EMBL" id="KAA0694218.1"/>
    </source>
</evidence>
<dbReference type="Pfam" id="PF04391">
    <property type="entry name" value="DUF533"/>
    <property type="match status" value="1"/>
</dbReference>
<dbReference type="CDD" id="cd07178">
    <property type="entry name" value="terB_like_YebE"/>
    <property type="match status" value="1"/>
</dbReference>
<keyword evidence="2" id="KW-1133">Transmembrane helix</keyword>
<evidence type="ECO:0000313" key="4">
    <source>
        <dbReference type="Proteomes" id="UP000463138"/>
    </source>
</evidence>
<dbReference type="SUPFAM" id="SSF158682">
    <property type="entry name" value="TerB-like"/>
    <property type="match status" value="1"/>
</dbReference>
<dbReference type="InterPro" id="IPR007486">
    <property type="entry name" value="YebE"/>
</dbReference>
<feature type="compositionally biased region" description="Low complexity" evidence="1">
    <location>
        <begin position="19"/>
        <end position="31"/>
    </location>
</feature>
<dbReference type="AlphaFoldDB" id="A0A7V7GT09"/>
<keyword evidence="2" id="KW-0812">Transmembrane</keyword>
<evidence type="ECO:0000256" key="2">
    <source>
        <dbReference type="SAM" id="Phobius"/>
    </source>
</evidence>
<dbReference type="OrthoDB" id="5459344at2"/>
<comment type="caution">
    <text evidence="3">The sequence shown here is derived from an EMBL/GenBank/DDBJ whole genome shotgun (WGS) entry which is preliminary data.</text>
</comment>
<dbReference type="Gene3D" id="1.10.3680.10">
    <property type="entry name" value="TerB-like"/>
    <property type="match status" value="1"/>
</dbReference>
<reference evidence="3 4" key="1">
    <citation type="submission" date="2018-07" db="EMBL/GenBank/DDBJ databases">
        <title>Pseudomonas laoshanensis sp. nov., isolated from soil.</title>
        <authorList>
            <person name="Sun J."/>
            <person name="Yu L."/>
            <person name="Wang M."/>
            <person name="Zhang C."/>
        </authorList>
    </citation>
    <scope>NUCLEOTIDE SEQUENCE [LARGE SCALE GENOMIC DNA]</scope>
    <source>
        <strain evidence="3 4">Y22</strain>
    </source>
</reference>
<accession>A0A7V7GT09</accession>
<organism evidence="3 4">
    <name type="scientific">Halopseudomonas laoshanensis</name>
    <dbReference type="NCBI Taxonomy" id="2268758"/>
    <lineage>
        <taxon>Bacteria</taxon>
        <taxon>Pseudomonadati</taxon>
        <taxon>Pseudomonadota</taxon>
        <taxon>Gammaproteobacteria</taxon>
        <taxon>Pseudomonadales</taxon>
        <taxon>Pseudomonadaceae</taxon>
        <taxon>Halopseudomonas</taxon>
    </lineage>
</organism>